<keyword evidence="11" id="KW-0496">Mitochondrion</keyword>
<evidence type="ECO:0000256" key="2">
    <source>
        <dbReference type="ARBA" id="ARBA00022555"/>
    </source>
</evidence>
<comment type="cofactor">
    <cofactor evidence="11">
        <name>Zn(2+)</name>
        <dbReference type="ChEBI" id="CHEBI:29105"/>
    </cofactor>
    <text evidence="11">Binds 1 zinc ion per subunit.</text>
</comment>
<evidence type="ECO:0000256" key="8">
    <source>
        <dbReference type="ARBA" id="ARBA00022884"/>
    </source>
</evidence>
<evidence type="ECO:0000256" key="11">
    <source>
        <dbReference type="HAMAP-Rule" id="MF_03133"/>
    </source>
</evidence>
<evidence type="ECO:0000256" key="4">
    <source>
        <dbReference type="ARBA" id="ARBA00022723"/>
    </source>
</evidence>
<dbReference type="GO" id="GO:0005524">
    <property type="term" value="F:ATP binding"/>
    <property type="evidence" value="ECO:0007669"/>
    <property type="project" value="UniProtKB-UniRule"/>
</dbReference>
<dbReference type="Gene3D" id="3.30.980.10">
    <property type="entry name" value="Threonyl-trna Synthetase, Chain A, domain 2"/>
    <property type="match status" value="1"/>
</dbReference>
<proteinExistence type="inferred from homology"/>
<dbReference type="InterPro" id="IPR012947">
    <property type="entry name" value="tRNA_SAD"/>
</dbReference>
<keyword evidence="4 11" id="KW-0479">Metal-binding</keyword>
<dbReference type="Pfam" id="PF01411">
    <property type="entry name" value="tRNA-synt_2c"/>
    <property type="match status" value="1"/>
</dbReference>
<dbReference type="NCBIfam" id="TIGR00344">
    <property type="entry name" value="alaS"/>
    <property type="match status" value="1"/>
</dbReference>
<dbReference type="SUPFAM" id="SSF55186">
    <property type="entry name" value="ThrRS/AlaRS common domain"/>
    <property type="match status" value="1"/>
</dbReference>
<dbReference type="SUPFAM" id="SSF55681">
    <property type="entry name" value="Class II aaRS and biotin synthetases"/>
    <property type="match status" value="1"/>
</dbReference>
<dbReference type="GO" id="GO:0005829">
    <property type="term" value="C:cytosol"/>
    <property type="evidence" value="ECO:0007669"/>
    <property type="project" value="TreeGrafter"/>
</dbReference>
<keyword evidence="10 11" id="KW-0030">Aminoacyl-tRNA synthetase</keyword>
<dbReference type="GO" id="GO:0070143">
    <property type="term" value="P:mitochondrial alanyl-tRNA aminoacylation"/>
    <property type="evidence" value="ECO:0007669"/>
    <property type="project" value="UniProtKB-UniRule"/>
</dbReference>
<keyword evidence="2 11" id="KW-0820">tRNA-binding</keyword>
<keyword evidence="8 11" id="KW-0694">RNA-binding</keyword>
<comment type="similarity">
    <text evidence="1">Belongs to the class-II aminoacyl-tRNA synthetase family. Alax-L subfamily.</text>
</comment>
<keyword evidence="5 11" id="KW-0547">Nucleotide-binding</keyword>
<dbReference type="PANTHER" id="PTHR11777">
    <property type="entry name" value="ALANYL-TRNA SYNTHETASE"/>
    <property type="match status" value="1"/>
</dbReference>
<dbReference type="InterPro" id="IPR045864">
    <property type="entry name" value="aa-tRNA-synth_II/BPL/LPL"/>
</dbReference>
<dbReference type="Pfam" id="PF07973">
    <property type="entry name" value="tRNA_SAD"/>
    <property type="match status" value="1"/>
</dbReference>
<dbReference type="FunFam" id="3.10.310.40:FF:000001">
    <property type="entry name" value="Alanine--tRNA ligase"/>
    <property type="match status" value="1"/>
</dbReference>
<dbReference type="STRING" id="2769.R7QB38"/>
<dbReference type="Gene3D" id="3.30.930.10">
    <property type="entry name" value="Bira Bifunctional Protein, Domain 2"/>
    <property type="match status" value="1"/>
</dbReference>
<dbReference type="KEGG" id="ccp:CHC_T00009548001"/>
<sequence>MTSNEIRNAFLSFYAARAHSVVPSASLVPDDPTIMLTIAGMVPFKPVFMGAVSRPDVPRATSSQKCIRTNDIENVGVTKRHHTFFEMLGNFSFGDYFKKDAIRWAWQLLTEVYEIPPDRLAVSVYERDDEALAIWRDDVGVPEARIQRLGDEDNFWASGPTGPCGPCSEIYFDFEPASDAPVDLQDDVRFIELYNLVFMQYSRDVGGNLTPLAAKNIDTGMGLERMAQVLQRVDNNYETDLILPIMQTVAALVDTTFETAAEKEKTSLKVVGDHLRAVSHLIADGVRPSNIGRGYIVRRLIRRVVRHARLLGIEGPFTTDVLPVVAELARDAGLPGVHDKLAEVTTEIEREEVRFLATLERGEDCLADVLADMKAAKKEVVSGEDAFELYDTFGFPLELTEEIAAENGFTVDTDAFEVCMTKQRNRARAARESGSFNVGSNALLAAAAAAAGPTSFEGYSTTNRVSVLLRQSPFYAEGGGQVGDTGILRAPGGVVRVSDTRREGGAYVHVGEVVDGLVSVGDVVHASVDATGRRRIMAHHTATHLLQAALKQVIPDGGISQAGSLVDVDRLRFDFNCPRAVTQDELQNVENIINGWIADAHDTEVAVMSLDEAKKAGAVAMFGEKYDATKVRVVDIPGVSMELCGGTHVQNTADIGLFKIVSEAGPSSGVRRIEAICGAAVMPYLTVRDAAVRQLSTSLKARPEELAARVSTLQEDLRARSKELEVARAELAVAKAMSLVNEAESVGNNSFIVAQLEGTVSSDSLKAAVESLGNSLGETGVVMLACENSGKVSFAASVGKQAQKQGILAGKLVGSVAKLCGGGGGGRPNFAQAGGRDATKLSAALDMGAEGPLKHEQTVERLYLF</sequence>
<evidence type="ECO:0000256" key="3">
    <source>
        <dbReference type="ARBA" id="ARBA00022598"/>
    </source>
</evidence>
<dbReference type="Gene3D" id="3.30.54.20">
    <property type="match status" value="1"/>
</dbReference>
<feature type="binding site" evidence="11">
    <location>
        <position position="644"/>
    </location>
    <ligand>
        <name>Zn(2+)</name>
        <dbReference type="ChEBI" id="CHEBI:29105"/>
    </ligand>
</feature>
<comment type="subunit">
    <text evidence="11">Monomer.</text>
</comment>
<dbReference type="PRINTS" id="PR00980">
    <property type="entry name" value="TRNASYNTHALA"/>
</dbReference>
<feature type="binding site" evidence="11">
    <location>
        <position position="648"/>
    </location>
    <ligand>
        <name>Zn(2+)</name>
        <dbReference type="ChEBI" id="CHEBI:29105"/>
    </ligand>
</feature>
<keyword evidence="11" id="KW-0963">Cytoplasm</keyword>
<dbReference type="AlphaFoldDB" id="R7QB38"/>
<dbReference type="Gene3D" id="6.10.250.550">
    <property type="match status" value="1"/>
</dbReference>
<dbReference type="FunFam" id="3.30.54.20:FF:000001">
    <property type="entry name" value="Alanine--tRNA ligase"/>
    <property type="match status" value="1"/>
</dbReference>
<dbReference type="GO" id="GO:0008270">
    <property type="term" value="F:zinc ion binding"/>
    <property type="evidence" value="ECO:0007669"/>
    <property type="project" value="UniProtKB-UniRule"/>
</dbReference>
<evidence type="ECO:0000256" key="9">
    <source>
        <dbReference type="ARBA" id="ARBA00022917"/>
    </source>
</evidence>
<comment type="domain">
    <text evidence="11">Consists of three domains; the N-terminal catalytic domain, the editing domain and the C-terminal C-Ala domain. The editing domain removes incorrectly charged amino acids, while the C-Ala domain, along with tRNA(Ala), serves as a bridge to cooperatively bring together the editing and aminoacylation centers thus stimulating deacylation of misacylated tRNAs.</text>
</comment>
<feature type="binding site" evidence="11">
    <location>
        <position position="540"/>
    </location>
    <ligand>
        <name>Zn(2+)</name>
        <dbReference type="ChEBI" id="CHEBI:29105"/>
    </ligand>
</feature>
<keyword evidence="9 11" id="KW-0648">Protein biosynthesis</keyword>
<dbReference type="FunFam" id="3.30.930.10:FF:000004">
    <property type="entry name" value="Alanine--tRNA ligase"/>
    <property type="match status" value="1"/>
</dbReference>
<dbReference type="InterPro" id="IPR050058">
    <property type="entry name" value="Ala-tRNA_ligase"/>
</dbReference>
<dbReference type="Pfam" id="PF02272">
    <property type="entry name" value="DHHA1"/>
    <property type="match status" value="1"/>
</dbReference>
<dbReference type="InterPro" id="IPR018162">
    <property type="entry name" value="Ala-tRNA-ligase_IIc_anticod-bd"/>
</dbReference>
<name>R7QB38_CHOCR</name>
<accession>R7QB38</accession>
<dbReference type="SUPFAM" id="SSF101353">
    <property type="entry name" value="Putative anticodon-binding domain of alanyl-tRNA synthetase (AlaRS)"/>
    <property type="match status" value="1"/>
</dbReference>
<evidence type="ECO:0000256" key="1">
    <source>
        <dbReference type="ARBA" id="ARBA00008429"/>
    </source>
</evidence>
<keyword evidence="7 11" id="KW-0067">ATP-binding</keyword>
<keyword evidence="3 11" id="KW-0436">Ligase</keyword>
<dbReference type="Proteomes" id="UP000012073">
    <property type="component" value="Unassembled WGS sequence"/>
</dbReference>
<dbReference type="InterPro" id="IPR023033">
    <property type="entry name" value="Ala_tRNA_ligase_euk/bac"/>
</dbReference>
<dbReference type="Gene3D" id="3.10.310.40">
    <property type="match status" value="1"/>
</dbReference>
<feature type="binding site" evidence="11">
    <location>
        <position position="544"/>
    </location>
    <ligand>
        <name>Zn(2+)</name>
        <dbReference type="ChEBI" id="CHEBI:29105"/>
    </ligand>
</feature>
<organism evidence="13 14">
    <name type="scientific">Chondrus crispus</name>
    <name type="common">Carrageen Irish moss</name>
    <name type="synonym">Polymorpha crispa</name>
    <dbReference type="NCBI Taxonomy" id="2769"/>
    <lineage>
        <taxon>Eukaryota</taxon>
        <taxon>Rhodophyta</taxon>
        <taxon>Florideophyceae</taxon>
        <taxon>Rhodymeniophycidae</taxon>
        <taxon>Gigartinales</taxon>
        <taxon>Gigartinaceae</taxon>
        <taxon>Chondrus</taxon>
    </lineage>
</organism>
<dbReference type="InterPro" id="IPR018165">
    <property type="entry name" value="Ala-tRNA-synth_IIc_core"/>
</dbReference>
<dbReference type="GO" id="GO:0004813">
    <property type="term" value="F:alanine-tRNA ligase activity"/>
    <property type="evidence" value="ECO:0007669"/>
    <property type="project" value="UniProtKB-UniRule"/>
</dbReference>
<comment type="catalytic activity">
    <reaction evidence="11">
        <text>tRNA(Ala) + L-alanine + ATP = L-alanyl-tRNA(Ala) + AMP + diphosphate</text>
        <dbReference type="Rhea" id="RHEA:12540"/>
        <dbReference type="Rhea" id="RHEA-COMP:9657"/>
        <dbReference type="Rhea" id="RHEA-COMP:9923"/>
        <dbReference type="ChEBI" id="CHEBI:30616"/>
        <dbReference type="ChEBI" id="CHEBI:33019"/>
        <dbReference type="ChEBI" id="CHEBI:57972"/>
        <dbReference type="ChEBI" id="CHEBI:78442"/>
        <dbReference type="ChEBI" id="CHEBI:78497"/>
        <dbReference type="ChEBI" id="CHEBI:456215"/>
        <dbReference type="EC" id="6.1.1.7"/>
    </reaction>
</comment>
<dbReference type="InterPro" id="IPR018163">
    <property type="entry name" value="Thr/Ala-tRNA-synth_IIc_edit"/>
</dbReference>
<evidence type="ECO:0000313" key="13">
    <source>
        <dbReference type="EMBL" id="CDF34631.1"/>
    </source>
</evidence>
<dbReference type="HAMAP" id="MF_00036_B">
    <property type="entry name" value="Ala_tRNA_synth_B"/>
    <property type="match status" value="1"/>
</dbReference>
<dbReference type="Gramene" id="CDF34631">
    <property type="protein sequence ID" value="CDF34631"/>
    <property type="gene ID" value="CHC_T00009548001"/>
</dbReference>
<evidence type="ECO:0000259" key="12">
    <source>
        <dbReference type="PROSITE" id="PS50860"/>
    </source>
</evidence>
<gene>
    <name evidence="13" type="ORF">CHC_T00009548001</name>
</gene>
<evidence type="ECO:0000256" key="10">
    <source>
        <dbReference type="ARBA" id="ARBA00023146"/>
    </source>
</evidence>
<evidence type="ECO:0000256" key="6">
    <source>
        <dbReference type="ARBA" id="ARBA00022833"/>
    </source>
</evidence>
<dbReference type="PhylomeDB" id="R7QB38"/>
<dbReference type="GO" id="GO:0000049">
    <property type="term" value="F:tRNA binding"/>
    <property type="evidence" value="ECO:0007669"/>
    <property type="project" value="UniProtKB-KW"/>
</dbReference>
<feature type="domain" description="Alanyl-transfer RNA synthetases family profile" evidence="12">
    <location>
        <begin position="1"/>
        <end position="687"/>
    </location>
</feature>
<comment type="subcellular location">
    <subcellularLocation>
        <location evidence="11">Mitochondrion</location>
    </subcellularLocation>
    <subcellularLocation>
        <location evidence="11">Cytoplasm</location>
    </subcellularLocation>
</comment>
<dbReference type="CDD" id="cd00673">
    <property type="entry name" value="AlaRS_core"/>
    <property type="match status" value="1"/>
</dbReference>
<comment type="function">
    <text evidence="11">Catalyzes the attachment of alanine to tRNA(Ala) in a two-step reaction: alanine is first activated by ATP to form Ala-AMP and then transferred to the acceptor end of tRNA(Ala). Also edits incorrectly charged tRNA(Ala) via its editing domain.</text>
</comment>
<dbReference type="SMART" id="SM00863">
    <property type="entry name" value="tRNA_SAD"/>
    <property type="match status" value="1"/>
</dbReference>
<dbReference type="PANTHER" id="PTHR11777:SF9">
    <property type="entry name" value="ALANINE--TRNA LIGASE, CYTOPLASMIC"/>
    <property type="match status" value="1"/>
</dbReference>
<protein>
    <recommendedName>
        <fullName evidence="11">Alanine--tRNA ligase</fullName>
        <ecNumber evidence="11">6.1.1.7</ecNumber>
    </recommendedName>
    <alternativeName>
        <fullName evidence="11">Alanyl-tRNA synthetase</fullName>
        <shortName evidence="11">AlaRS</shortName>
    </alternativeName>
</protein>
<evidence type="ECO:0000256" key="7">
    <source>
        <dbReference type="ARBA" id="ARBA00022840"/>
    </source>
</evidence>
<dbReference type="PROSITE" id="PS50860">
    <property type="entry name" value="AA_TRNA_LIGASE_II_ALA"/>
    <property type="match status" value="1"/>
</dbReference>
<evidence type="ECO:0000313" key="14">
    <source>
        <dbReference type="Proteomes" id="UP000012073"/>
    </source>
</evidence>
<dbReference type="Gene3D" id="2.40.30.130">
    <property type="match status" value="1"/>
</dbReference>
<keyword evidence="14" id="KW-1185">Reference proteome</keyword>
<dbReference type="EMBL" id="HG001703">
    <property type="protein sequence ID" value="CDF34631.1"/>
    <property type="molecule type" value="Genomic_DNA"/>
</dbReference>
<dbReference type="RefSeq" id="XP_005714450.1">
    <property type="nucleotide sequence ID" value="XM_005714393.1"/>
</dbReference>
<dbReference type="InterPro" id="IPR018164">
    <property type="entry name" value="Ala-tRNA-synth_IIc_N"/>
</dbReference>
<dbReference type="OMA" id="GFDMEME"/>
<dbReference type="EC" id="6.1.1.7" evidence="11"/>
<dbReference type="GO" id="GO:0002161">
    <property type="term" value="F:aminoacyl-tRNA deacylase activity"/>
    <property type="evidence" value="ECO:0007669"/>
    <property type="project" value="TreeGrafter"/>
</dbReference>
<dbReference type="GO" id="GO:0005739">
    <property type="term" value="C:mitochondrion"/>
    <property type="evidence" value="ECO:0007669"/>
    <property type="project" value="UniProtKB-SubCell"/>
</dbReference>
<reference evidence="14" key="1">
    <citation type="journal article" date="2013" name="Proc. Natl. Acad. Sci. U.S.A.">
        <title>Genome structure and metabolic features in the red seaweed Chondrus crispus shed light on evolution of the Archaeplastida.</title>
        <authorList>
            <person name="Collen J."/>
            <person name="Porcel B."/>
            <person name="Carre W."/>
            <person name="Ball S.G."/>
            <person name="Chaparro C."/>
            <person name="Tonon T."/>
            <person name="Barbeyron T."/>
            <person name="Michel G."/>
            <person name="Noel B."/>
            <person name="Valentin K."/>
            <person name="Elias M."/>
            <person name="Artiguenave F."/>
            <person name="Arun A."/>
            <person name="Aury J.M."/>
            <person name="Barbosa-Neto J.F."/>
            <person name="Bothwell J.H."/>
            <person name="Bouget F.Y."/>
            <person name="Brillet L."/>
            <person name="Cabello-Hurtado F."/>
            <person name="Capella-Gutierrez S."/>
            <person name="Charrier B."/>
            <person name="Cladiere L."/>
            <person name="Cock J.M."/>
            <person name="Coelho S.M."/>
            <person name="Colleoni C."/>
            <person name="Czjzek M."/>
            <person name="Da Silva C."/>
            <person name="Delage L."/>
            <person name="Denoeud F."/>
            <person name="Deschamps P."/>
            <person name="Dittami S.M."/>
            <person name="Gabaldon T."/>
            <person name="Gachon C.M."/>
            <person name="Groisillier A."/>
            <person name="Herve C."/>
            <person name="Jabbari K."/>
            <person name="Katinka M."/>
            <person name="Kloareg B."/>
            <person name="Kowalczyk N."/>
            <person name="Labadie K."/>
            <person name="Leblanc C."/>
            <person name="Lopez P.J."/>
            <person name="McLachlan D.H."/>
            <person name="Meslet-Cladiere L."/>
            <person name="Moustafa A."/>
            <person name="Nehr Z."/>
            <person name="Nyvall Collen P."/>
            <person name="Panaud O."/>
            <person name="Partensky F."/>
            <person name="Poulain J."/>
            <person name="Rensing S.A."/>
            <person name="Rousvoal S."/>
            <person name="Samson G."/>
            <person name="Symeonidi A."/>
            <person name="Weissenbach J."/>
            <person name="Zambounis A."/>
            <person name="Wincker P."/>
            <person name="Boyen C."/>
        </authorList>
    </citation>
    <scope>NUCLEOTIDE SEQUENCE [LARGE SCALE GENOMIC DNA]</scope>
    <source>
        <strain evidence="14">cv. Stackhouse</strain>
    </source>
</reference>
<dbReference type="InterPro" id="IPR009000">
    <property type="entry name" value="Transl_B-barrel_sf"/>
</dbReference>
<dbReference type="GeneID" id="17322162"/>
<dbReference type="SUPFAM" id="SSF50447">
    <property type="entry name" value="Translation proteins"/>
    <property type="match status" value="1"/>
</dbReference>
<dbReference type="OrthoDB" id="2423964at2759"/>
<dbReference type="InterPro" id="IPR002318">
    <property type="entry name" value="Ala-tRNA-lgiase_IIc"/>
</dbReference>
<dbReference type="InterPro" id="IPR003156">
    <property type="entry name" value="DHHA1_dom"/>
</dbReference>
<evidence type="ECO:0000256" key="5">
    <source>
        <dbReference type="ARBA" id="ARBA00022741"/>
    </source>
</evidence>
<keyword evidence="6 11" id="KW-0862">Zinc</keyword>
<dbReference type="FunFam" id="3.30.980.10:FF:000004">
    <property type="entry name" value="Alanine--tRNA ligase, cytoplasmic"/>
    <property type="match status" value="1"/>
</dbReference>